<reference evidence="1 2" key="1">
    <citation type="journal article" date="2021" name="Front. Genet.">
        <title>Chromosome-Level Genome Assembly Reveals Significant Gene Expansion in the Toll and IMD Signaling Pathways of Dendrolimus kikuchii.</title>
        <authorList>
            <person name="Zhou J."/>
            <person name="Wu P."/>
            <person name="Xiong Z."/>
            <person name="Liu N."/>
            <person name="Zhao N."/>
            <person name="Ji M."/>
            <person name="Qiu Y."/>
            <person name="Yang B."/>
        </authorList>
    </citation>
    <scope>NUCLEOTIDE SEQUENCE [LARGE SCALE GENOMIC DNA]</scope>
    <source>
        <strain evidence="1">Ann1</strain>
    </source>
</reference>
<organism evidence="1 2">
    <name type="scientific">Dendrolimus kikuchii</name>
    <dbReference type="NCBI Taxonomy" id="765133"/>
    <lineage>
        <taxon>Eukaryota</taxon>
        <taxon>Metazoa</taxon>
        <taxon>Ecdysozoa</taxon>
        <taxon>Arthropoda</taxon>
        <taxon>Hexapoda</taxon>
        <taxon>Insecta</taxon>
        <taxon>Pterygota</taxon>
        <taxon>Neoptera</taxon>
        <taxon>Endopterygota</taxon>
        <taxon>Lepidoptera</taxon>
        <taxon>Glossata</taxon>
        <taxon>Ditrysia</taxon>
        <taxon>Bombycoidea</taxon>
        <taxon>Lasiocampidae</taxon>
        <taxon>Dendrolimus</taxon>
    </lineage>
</organism>
<comment type="caution">
    <text evidence="1">The sequence shown here is derived from an EMBL/GenBank/DDBJ whole genome shotgun (WGS) entry which is preliminary data.</text>
</comment>
<sequence length="301" mass="32672">MIFNIQGVLAPVFAPVDEKGNINFDIIPRYAQFLNNSGINGILVGGTTGEAVTMTVKERNDLLEAWVKTARPLDMKVIAQIGGVPLPDIVEMAKFAQEVHADAIMTLPELYYKPRTVEHLVSYLAVVAKAAPSLPLIYYHFPMMSGVDVNMSEFLTLASSRIPTFKGMKADLGVAVQVADQLAADQRIFIANHQIAPAVLMGHESSIATVTNIFPELVQSIVEAVKSGDVFQAKIQQEHLNRLVNIITSHGDFVPSMKEAMELVTGIAMGPPRLPLLPLGESSKKSVADNLKALNVKTFSP</sequence>
<keyword evidence="2" id="KW-1185">Reference proteome</keyword>
<evidence type="ECO:0000313" key="2">
    <source>
        <dbReference type="Proteomes" id="UP000824533"/>
    </source>
</evidence>
<evidence type="ECO:0000313" key="1">
    <source>
        <dbReference type="EMBL" id="KAJ0173517.1"/>
    </source>
</evidence>
<gene>
    <name evidence="1" type="ORF">K1T71_010666</name>
</gene>
<accession>A0ACC1CPW9</accession>
<proteinExistence type="predicted"/>
<dbReference type="EMBL" id="CM034405">
    <property type="protein sequence ID" value="KAJ0173517.1"/>
    <property type="molecule type" value="Genomic_DNA"/>
</dbReference>
<name>A0ACC1CPW9_9NEOP</name>
<protein>
    <submittedName>
        <fullName evidence="1">Uncharacterized protein</fullName>
    </submittedName>
</protein>
<dbReference type="Proteomes" id="UP000824533">
    <property type="component" value="Linkage Group LG19"/>
</dbReference>